<evidence type="ECO:0000313" key="4">
    <source>
        <dbReference type="Proteomes" id="UP000176294"/>
    </source>
</evidence>
<dbReference type="EMBL" id="MDZB01000098">
    <property type="protein sequence ID" value="OGX86307.1"/>
    <property type="molecule type" value="Genomic_DNA"/>
</dbReference>
<dbReference type="OrthoDB" id="876729at2"/>
<proteinExistence type="predicted"/>
<sequence>MVEDVPQHFTPSGSAAPPVGPPWAGEELSNEVPPRSFAVPPAAPAPDADAGWVTSEFPESASPAARSPLALILSIGGLLALLALVVYLSMNRPPSERLTSTSQTAADSVAATIEVGPQAEPLPQTEAVPETIRVVPTNPAPMVLERPTASVRDSAAAPAPVPNATSAPIRPDSTRNP</sequence>
<keyword evidence="2" id="KW-0812">Transmembrane</keyword>
<keyword evidence="4" id="KW-1185">Reference proteome</keyword>
<feature type="region of interest" description="Disordered" evidence="1">
    <location>
        <begin position="138"/>
        <end position="177"/>
    </location>
</feature>
<gene>
    <name evidence="3" type="ORF">BEN47_01790</name>
</gene>
<dbReference type="AlphaFoldDB" id="A0A1G1T603"/>
<evidence type="ECO:0000256" key="2">
    <source>
        <dbReference type="SAM" id="Phobius"/>
    </source>
</evidence>
<keyword evidence="2" id="KW-1133">Transmembrane helix</keyword>
<feature type="compositionally biased region" description="Low complexity" evidence="1">
    <location>
        <begin position="11"/>
        <end position="25"/>
    </location>
</feature>
<dbReference type="RefSeq" id="WP_070727415.1">
    <property type="nucleotide sequence ID" value="NZ_MDZB01000098.1"/>
</dbReference>
<organism evidence="3 4">
    <name type="scientific">Hymenobacter lapidarius</name>
    <dbReference type="NCBI Taxonomy" id="1908237"/>
    <lineage>
        <taxon>Bacteria</taxon>
        <taxon>Pseudomonadati</taxon>
        <taxon>Bacteroidota</taxon>
        <taxon>Cytophagia</taxon>
        <taxon>Cytophagales</taxon>
        <taxon>Hymenobacteraceae</taxon>
        <taxon>Hymenobacter</taxon>
    </lineage>
</organism>
<feature type="compositionally biased region" description="Low complexity" evidence="1">
    <location>
        <begin position="32"/>
        <end position="50"/>
    </location>
</feature>
<evidence type="ECO:0000256" key="1">
    <source>
        <dbReference type="SAM" id="MobiDB-lite"/>
    </source>
</evidence>
<evidence type="ECO:0000313" key="3">
    <source>
        <dbReference type="EMBL" id="OGX86307.1"/>
    </source>
</evidence>
<name>A0A1G1T603_9BACT</name>
<reference evidence="3 4" key="1">
    <citation type="submission" date="2016-08" db="EMBL/GenBank/DDBJ databases">
        <title>Hymenobacter coccineus sp. nov., Hymenobacter lapidarius sp. nov. and Hymenobacter glacialis sp. nov., isolated from Antarctic soil.</title>
        <authorList>
            <person name="Sedlacek I."/>
            <person name="Kralova S."/>
            <person name="Kyrova K."/>
            <person name="Maslanova I."/>
            <person name="Stankova E."/>
            <person name="Vrbovska V."/>
            <person name="Nemec M."/>
            <person name="Bartak M."/>
            <person name="Svec P."/>
            <person name="Busse H.-J."/>
            <person name="Pantucek R."/>
        </authorList>
    </citation>
    <scope>NUCLEOTIDE SEQUENCE [LARGE SCALE GENOMIC DNA]</scope>
    <source>
        <strain evidence="3 4">CCM 8643</strain>
    </source>
</reference>
<comment type="caution">
    <text evidence="3">The sequence shown here is derived from an EMBL/GenBank/DDBJ whole genome shotgun (WGS) entry which is preliminary data.</text>
</comment>
<feature type="region of interest" description="Disordered" evidence="1">
    <location>
        <begin position="1"/>
        <end position="54"/>
    </location>
</feature>
<keyword evidence="2" id="KW-0472">Membrane</keyword>
<protein>
    <submittedName>
        <fullName evidence="3">Uncharacterized protein</fullName>
    </submittedName>
</protein>
<dbReference type="Proteomes" id="UP000176294">
    <property type="component" value="Unassembled WGS sequence"/>
</dbReference>
<feature type="transmembrane region" description="Helical" evidence="2">
    <location>
        <begin position="69"/>
        <end position="88"/>
    </location>
</feature>
<accession>A0A1G1T603</accession>